<dbReference type="AlphaFoldDB" id="G3AYD1"/>
<dbReference type="PROSITE" id="PS50256">
    <property type="entry name" value="PIR_REPEAT_2"/>
    <property type="match status" value="7"/>
</dbReference>
<dbReference type="Pfam" id="PF22799">
    <property type="entry name" value="PIR1-like_C"/>
    <property type="match status" value="2"/>
</dbReference>
<keyword evidence="2" id="KW-0134">Cell wall</keyword>
<name>G3AYD1_CANTC</name>
<dbReference type="eggNOG" id="ENOG502QQD8">
    <property type="taxonomic scope" value="Eukaryota"/>
</dbReference>
<reference evidence="8 9" key="1">
    <citation type="journal article" date="2011" name="Proc. Natl. Acad. Sci. U.S.A.">
        <title>Comparative genomics of xylose-fermenting fungi for enhanced biofuel production.</title>
        <authorList>
            <person name="Wohlbach D.J."/>
            <person name="Kuo A."/>
            <person name="Sato T.K."/>
            <person name="Potts K.M."/>
            <person name="Salamov A.A."/>
            <person name="LaButti K.M."/>
            <person name="Sun H."/>
            <person name="Clum A."/>
            <person name="Pangilinan J.L."/>
            <person name="Lindquist E.A."/>
            <person name="Lucas S."/>
            <person name="Lapidus A."/>
            <person name="Jin M."/>
            <person name="Gunawan C."/>
            <person name="Balan V."/>
            <person name="Dale B.E."/>
            <person name="Jeffries T.W."/>
            <person name="Zinkel R."/>
            <person name="Barry K.W."/>
            <person name="Grigoriev I.V."/>
            <person name="Gasch A.P."/>
        </authorList>
    </citation>
    <scope>NUCLEOTIDE SEQUENCE [LARGE SCALE GENOMIC DNA]</scope>
    <source>
        <strain evidence="9">ATCC 10573 / BCRC 21748 / CBS 615 / JCM 9827 / NBRC 10315 / NRRL Y-1498 / VKM Y-70</strain>
    </source>
</reference>
<protein>
    <recommendedName>
        <fullName evidence="7">Cell wall mannoprotein PIR1-like C-terminal domain-containing protein</fullName>
    </recommendedName>
</protein>
<gene>
    <name evidence="8" type="ORF">CANTEDRAFT_129279</name>
</gene>
<keyword evidence="3" id="KW-0964">Secreted</keyword>
<evidence type="ECO:0000256" key="1">
    <source>
        <dbReference type="ARBA" id="ARBA00004191"/>
    </source>
</evidence>
<keyword evidence="4" id="KW-0732">Signal</keyword>
<evidence type="ECO:0000256" key="6">
    <source>
        <dbReference type="ARBA" id="ARBA00038219"/>
    </source>
</evidence>
<organism evidence="9">
    <name type="scientific">Candida tenuis (strain ATCC 10573 / BCRC 21748 / CBS 615 / JCM 9827 / NBRC 10315 / NRRL Y-1498 / VKM Y-70)</name>
    <name type="common">Yeast</name>
    <name type="synonym">Yamadazyma tenuis</name>
    <dbReference type="NCBI Taxonomy" id="590646"/>
    <lineage>
        <taxon>Eukaryota</taxon>
        <taxon>Fungi</taxon>
        <taxon>Dikarya</taxon>
        <taxon>Ascomycota</taxon>
        <taxon>Saccharomycotina</taxon>
        <taxon>Pichiomycetes</taxon>
        <taxon>Debaryomycetaceae</taxon>
        <taxon>Yamadazyma</taxon>
    </lineage>
</organism>
<dbReference type="HOGENOM" id="CLU_039662_0_0_1"/>
<evidence type="ECO:0000259" key="7">
    <source>
        <dbReference type="Pfam" id="PF22799"/>
    </source>
</evidence>
<feature type="domain" description="Cell wall mannoprotein PIR1-like C-terminal" evidence="7">
    <location>
        <begin position="225"/>
        <end position="263"/>
    </location>
</feature>
<evidence type="ECO:0000256" key="5">
    <source>
        <dbReference type="ARBA" id="ARBA00022737"/>
    </source>
</evidence>
<accession>G3AYD1</accession>
<proteinExistence type="inferred from homology"/>
<comment type="similarity">
    <text evidence="6">Belongs to the PIR protein family.</text>
</comment>
<evidence type="ECO:0000256" key="3">
    <source>
        <dbReference type="ARBA" id="ARBA00022525"/>
    </source>
</evidence>
<evidence type="ECO:0000313" key="9">
    <source>
        <dbReference type="Proteomes" id="UP000000707"/>
    </source>
</evidence>
<comment type="subcellular location">
    <subcellularLocation>
        <location evidence="1">Secreted</location>
        <location evidence="1">Cell wall</location>
    </subcellularLocation>
</comment>
<dbReference type="InterPro" id="IPR051153">
    <property type="entry name" value="Yeast_CWMannoprotein_PIR"/>
</dbReference>
<dbReference type="OrthoDB" id="5415592at2759"/>
<keyword evidence="9" id="KW-1185">Reference proteome</keyword>
<dbReference type="GO" id="GO:0031505">
    <property type="term" value="P:fungal-type cell wall organization"/>
    <property type="evidence" value="ECO:0007669"/>
    <property type="project" value="UniProtKB-ARBA"/>
</dbReference>
<dbReference type="Proteomes" id="UP000000707">
    <property type="component" value="Unassembled WGS sequence"/>
</dbReference>
<dbReference type="PANTHER" id="PTHR47254">
    <property type="entry name" value="CELL WALL MANNOPROTEIN CIS3-RELATED"/>
    <property type="match status" value="1"/>
</dbReference>
<feature type="domain" description="Cell wall mannoprotein PIR1-like C-terminal" evidence="7">
    <location>
        <begin position="286"/>
        <end position="319"/>
    </location>
</feature>
<dbReference type="PANTHER" id="PTHR47254:SF1">
    <property type="entry name" value="CELL WALL MANNOPROTEIN CIS3-RELATED"/>
    <property type="match status" value="1"/>
</dbReference>
<sequence length="329" mass="34873">MQLINCLFLEIIEKTNWSQLLICPTISSADASGSVTGLAKRDDIVTQIDDGQIQQVTNEAVASVVNQISDGQIQLQTTATVLNQISDGQIQAQTTATVLNQISDGQIQAQTATVVNQISDGQIQQQTADVVNQIDDGQVQQQTSTIAAVNQISDGQIQQQTSTAAALNQISDGQVQAASTATVDAASQISDGQIQDATSTSEAPDTNVTETCVASGSLLLQLKDGILTDAKGRVGSIVANRQFQFDGPPPQAGAIYAAGWSVVPIDYKEDSKTKENADKGKRNELYKLALGAQTTFYKCLSGSFYNLYDQSIGGQCSEVEFVVLEAVEC</sequence>
<dbReference type="EMBL" id="GL996512">
    <property type="protein sequence ID" value="EGV65823.1"/>
    <property type="molecule type" value="Genomic_DNA"/>
</dbReference>
<evidence type="ECO:0000256" key="4">
    <source>
        <dbReference type="ARBA" id="ARBA00022729"/>
    </source>
</evidence>
<keyword evidence="5" id="KW-0677">Repeat</keyword>
<evidence type="ECO:0000313" key="8">
    <source>
        <dbReference type="EMBL" id="EGV65823.1"/>
    </source>
</evidence>
<dbReference type="GO" id="GO:0005199">
    <property type="term" value="F:structural constituent of cell wall"/>
    <property type="evidence" value="ECO:0007669"/>
    <property type="project" value="InterPro"/>
</dbReference>
<dbReference type="GO" id="GO:0009277">
    <property type="term" value="C:fungal-type cell wall"/>
    <property type="evidence" value="ECO:0007669"/>
    <property type="project" value="TreeGrafter"/>
</dbReference>
<dbReference type="InterPro" id="IPR000420">
    <property type="entry name" value="Yeast_PIR_rpt"/>
</dbReference>
<dbReference type="InterPro" id="IPR054508">
    <property type="entry name" value="PIR1-like_C"/>
</dbReference>
<evidence type="ECO:0000256" key="2">
    <source>
        <dbReference type="ARBA" id="ARBA00022512"/>
    </source>
</evidence>